<dbReference type="PROSITE" id="PS51360">
    <property type="entry name" value="PLUS3"/>
    <property type="match status" value="1"/>
</dbReference>
<sequence>MKKNKRKKEEIAEDYCFICKDGGLLLVCEYKHCLKAYHPQCVGKDSTFLDSGARWTCSWHSCFICHKSPKFHCFCCPNAVCQRCISAAAFVHFRGKKGFCNDCLKLALLIEENVDVDSDGGKVDFKDRETYEFLFKEYWELIKDEEGLTLANLHSADALLKKGENYKISNLDRFGKGEEEDQLFSDLDNRVEDGLSSLMEKSKGQYMSMKRRTIKSKKMEFIGWGSKRLLDFLESIHKDTSKQLSQYDVADIVNAYVRERNLINPVKKKKVQCDKTLQKFFGRKSVNRHKIYDLLESHFAENQEPSEEDEFRFNSEDEENELMASKRQRKSTWDKSHQKEKVIEAPRSCFASVIAKNIKLVYLKRNLVEDFLKHQDTFEDKVIGSFVRVNSDANDCFQRNSHQIVQVTGIKKASGAGDVGTEILLQVSHLNKDIRICMLSDDEFSELLQTSSEQLRLLQEVPKVIADEIELEICRQDSPEDGKLGKDCLLRSVLIGASEIPSGDLSMNGNESCVTFVRKDTAGKELKKPKHLPSPHCWLVNEAVLLELTRKYTDIASNDDLCLIPLHVSNIPGVGASINENAASKIVISYSAGNGDESDVINESTAKKEAEGIGAAFMISREDEMEQKQNHSGVSVPEEQSESSVAKELHLQFETFVRENQSDAFDRGERPQSSAFFADEQKNQPVEVEEKSSREIHIVNLDEDEGVQGEVQVIELSDDDEEPNATRNQSLENPESLVWHYVDPQGLEDRPDPRRSNLIDWCALQDVPKEMKIKRAFVINFLTNLMVVAVVCIDLRGDTVEIRVQILSRIKLQLEEQSPLLSLVGHAIWPPSLGWMKINCDSATNEPNNMACAAVVAKDYKGNTIATSTRLIHGSNVDVAEAMTLRLSVDLVIEKGWSKVWLESNSLSLVHFLQ</sequence>
<dbReference type="Pfam" id="PF02201">
    <property type="entry name" value="SWIB"/>
    <property type="match status" value="1"/>
</dbReference>
<dbReference type="Gene3D" id="3.90.70.200">
    <property type="entry name" value="Plus-3 domain"/>
    <property type="match status" value="1"/>
</dbReference>
<dbReference type="InterPro" id="IPR002156">
    <property type="entry name" value="RNaseH_domain"/>
</dbReference>
<dbReference type="EMBL" id="JABCRI010000006">
    <property type="protein sequence ID" value="KAF8404023.1"/>
    <property type="molecule type" value="Genomic_DNA"/>
</dbReference>
<evidence type="ECO:0000256" key="4">
    <source>
        <dbReference type="SAM" id="MobiDB-lite"/>
    </source>
</evidence>
<dbReference type="InterPro" id="IPR036885">
    <property type="entry name" value="SWIB_MDM2_dom_sf"/>
</dbReference>
<protein>
    <submittedName>
        <fullName evidence="7">Uncharacterized protein</fullName>
    </submittedName>
</protein>
<dbReference type="PROSITE" id="PS51925">
    <property type="entry name" value="SWIB_MDM2"/>
    <property type="match status" value="1"/>
</dbReference>
<dbReference type="Pfam" id="PF03126">
    <property type="entry name" value="Plus-3"/>
    <property type="match status" value="1"/>
</dbReference>
<dbReference type="Proteomes" id="UP000655225">
    <property type="component" value="Unassembled WGS sequence"/>
</dbReference>
<evidence type="ECO:0000256" key="3">
    <source>
        <dbReference type="ARBA" id="ARBA00022833"/>
    </source>
</evidence>
<organism evidence="7 8">
    <name type="scientific">Tetracentron sinense</name>
    <name type="common">Spur-leaf</name>
    <dbReference type="NCBI Taxonomy" id="13715"/>
    <lineage>
        <taxon>Eukaryota</taxon>
        <taxon>Viridiplantae</taxon>
        <taxon>Streptophyta</taxon>
        <taxon>Embryophyta</taxon>
        <taxon>Tracheophyta</taxon>
        <taxon>Spermatophyta</taxon>
        <taxon>Magnoliopsida</taxon>
        <taxon>Trochodendrales</taxon>
        <taxon>Trochodendraceae</taxon>
        <taxon>Tetracentron</taxon>
    </lineage>
</organism>
<proteinExistence type="predicted"/>
<dbReference type="SUPFAM" id="SSF47592">
    <property type="entry name" value="SWIB/MDM2 domain"/>
    <property type="match status" value="1"/>
</dbReference>
<dbReference type="SUPFAM" id="SSF57903">
    <property type="entry name" value="FYVE/PHD zinc finger"/>
    <property type="match status" value="1"/>
</dbReference>
<dbReference type="InterPro" id="IPR003121">
    <property type="entry name" value="SWIB_MDM2_domain"/>
</dbReference>
<dbReference type="SUPFAM" id="SSF159042">
    <property type="entry name" value="Plus3-like"/>
    <property type="match status" value="1"/>
</dbReference>
<dbReference type="Gene3D" id="1.10.245.10">
    <property type="entry name" value="SWIB/MDM2 domain"/>
    <property type="match status" value="1"/>
</dbReference>
<dbReference type="GO" id="GO:0004523">
    <property type="term" value="F:RNA-DNA hybrid ribonuclease activity"/>
    <property type="evidence" value="ECO:0007669"/>
    <property type="project" value="InterPro"/>
</dbReference>
<evidence type="ECO:0000313" key="7">
    <source>
        <dbReference type="EMBL" id="KAF8404023.1"/>
    </source>
</evidence>
<dbReference type="InterPro" id="IPR011011">
    <property type="entry name" value="Znf_FYVE_PHD"/>
</dbReference>
<evidence type="ECO:0000259" key="6">
    <source>
        <dbReference type="PROSITE" id="PS51925"/>
    </source>
</evidence>
<dbReference type="PANTHER" id="PTHR46851">
    <property type="entry name" value="OS01G0884500 PROTEIN"/>
    <property type="match status" value="1"/>
</dbReference>
<dbReference type="AlphaFoldDB" id="A0A835DHV7"/>
<comment type="caution">
    <text evidence="7">The sequence shown here is derived from an EMBL/GenBank/DDBJ whole genome shotgun (WGS) entry which is preliminary data.</text>
</comment>
<dbReference type="CDD" id="cd10567">
    <property type="entry name" value="SWIB-MDM2_like"/>
    <property type="match status" value="1"/>
</dbReference>
<gene>
    <name evidence="7" type="ORF">HHK36_008899</name>
</gene>
<dbReference type="GO" id="GO:0003677">
    <property type="term" value="F:DNA binding"/>
    <property type="evidence" value="ECO:0007669"/>
    <property type="project" value="InterPro"/>
</dbReference>
<evidence type="ECO:0000256" key="1">
    <source>
        <dbReference type="ARBA" id="ARBA00022723"/>
    </source>
</evidence>
<keyword evidence="3" id="KW-0862">Zinc</keyword>
<dbReference type="SMART" id="SM00249">
    <property type="entry name" value="PHD"/>
    <property type="match status" value="1"/>
</dbReference>
<dbReference type="Pfam" id="PF22908">
    <property type="entry name" value="PHD_NSD"/>
    <property type="match status" value="1"/>
</dbReference>
<keyword evidence="8" id="KW-1185">Reference proteome</keyword>
<dbReference type="InterPro" id="IPR045894">
    <property type="entry name" value="At5g08430-like"/>
</dbReference>
<dbReference type="Pfam" id="PF13456">
    <property type="entry name" value="RVT_3"/>
    <property type="match status" value="1"/>
</dbReference>
<dbReference type="PANTHER" id="PTHR46851:SF11">
    <property type="entry name" value="GYF DOMAIN-CONTAINING PROTEIN"/>
    <property type="match status" value="1"/>
</dbReference>
<feature type="region of interest" description="Disordered" evidence="4">
    <location>
        <begin position="302"/>
        <end position="334"/>
    </location>
</feature>
<dbReference type="SMART" id="SM00719">
    <property type="entry name" value="Plus3"/>
    <property type="match status" value="1"/>
</dbReference>
<dbReference type="InterPro" id="IPR004343">
    <property type="entry name" value="Plus-3_dom"/>
</dbReference>
<dbReference type="Gene3D" id="3.30.40.10">
    <property type="entry name" value="Zinc/RING finger domain, C3HC4 (zinc finger)"/>
    <property type="match status" value="1"/>
</dbReference>
<dbReference type="InterPro" id="IPR001965">
    <property type="entry name" value="Znf_PHD"/>
</dbReference>
<feature type="domain" description="DM2" evidence="6">
    <location>
        <begin position="218"/>
        <end position="301"/>
    </location>
</feature>
<dbReference type="CDD" id="cd15568">
    <property type="entry name" value="PHD5_NSD"/>
    <property type="match status" value="1"/>
</dbReference>
<accession>A0A835DHV7</accession>
<name>A0A835DHV7_TETSI</name>
<dbReference type="InterPro" id="IPR036128">
    <property type="entry name" value="Plus3-like_sf"/>
</dbReference>
<evidence type="ECO:0000313" key="8">
    <source>
        <dbReference type="Proteomes" id="UP000655225"/>
    </source>
</evidence>
<feature type="compositionally biased region" description="Acidic residues" evidence="4">
    <location>
        <begin position="304"/>
        <end position="321"/>
    </location>
</feature>
<feature type="domain" description="Plus3" evidence="5">
    <location>
        <begin position="352"/>
        <end position="481"/>
    </location>
</feature>
<evidence type="ECO:0000256" key="2">
    <source>
        <dbReference type="ARBA" id="ARBA00022771"/>
    </source>
</evidence>
<keyword evidence="2" id="KW-0863">Zinc-finger</keyword>
<keyword evidence="1" id="KW-0479">Metal-binding</keyword>
<reference evidence="7 8" key="1">
    <citation type="submission" date="2020-04" db="EMBL/GenBank/DDBJ databases">
        <title>Plant Genome Project.</title>
        <authorList>
            <person name="Zhang R.-G."/>
        </authorList>
    </citation>
    <scope>NUCLEOTIDE SEQUENCE [LARGE SCALE GENOMIC DNA]</scope>
    <source>
        <strain evidence="7">YNK0</strain>
        <tissue evidence="7">Leaf</tissue>
    </source>
</reference>
<dbReference type="GO" id="GO:0008270">
    <property type="term" value="F:zinc ion binding"/>
    <property type="evidence" value="ECO:0007669"/>
    <property type="project" value="UniProtKB-KW"/>
</dbReference>
<dbReference type="InterPro" id="IPR055198">
    <property type="entry name" value="NSD_PHD"/>
</dbReference>
<feature type="region of interest" description="Disordered" evidence="4">
    <location>
        <begin position="661"/>
        <end position="693"/>
    </location>
</feature>
<dbReference type="InterPro" id="IPR013083">
    <property type="entry name" value="Znf_RING/FYVE/PHD"/>
</dbReference>
<evidence type="ECO:0000259" key="5">
    <source>
        <dbReference type="PROSITE" id="PS51360"/>
    </source>
</evidence>
<dbReference type="OrthoDB" id="1870062at2759"/>
<feature type="compositionally biased region" description="Basic and acidic residues" evidence="4">
    <location>
        <begin position="661"/>
        <end position="670"/>
    </location>
</feature>